<dbReference type="PROSITE" id="PS00067">
    <property type="entry name" value="3HCDH"/>
    <property type="match status" value="1"/>
</dbReference>
<dbReference type="OrthoDB" id="5958943at2759"/>
<dbReference type="PANTHER" id="PTHR43561:SF3">
    <property type="entry name" value="HYDROXYACYL-COENZYME A DEHYDROGENASE, MITOCHONDRIAL"/>
    <property type="match status" value="1"/>
</dbReference>
<evidence type="ECO:0000256" key="6">
    <source>
        <dbReference type="ARBA" id="ARBA00023002"/>
    </source>
</evidence>
<dbReference type="SUPFAM" id="SSF48179">
    <property type="entry name" value="6-phosphogluconate dehydrogenase C-terminal domain-like"/>
    <property type="match status" value="1"/>
</dbReference>
<dbReference type="InterPro" id="IPR006180">
    <property type="entry name" value="3-OHacyl-CoA_DH_CS"/>
</dbReference>
<dbReference type="EC" id="1.1.1.35" evidence="4"/>
<comment type="subcellular location">
    <subcellularLocation>
        <location evidence="1">Mitochondrion matrix</location>
    </subcellularLocation>
</comment>
<dbReference type="FunFam" id="3.40.50.720:FF:000009">
    <property type="entry name" value="Fatty oxidation complex, alpha subunit"/>
    <property type="match status" value="1"/>
</dbReference>
<comment type="catalytic activity">
    <reaction evidence="10">
        <text>a (3S)-3-hydroxyacyl-CoA + NAD(+) = a 3-oxoacyl-CoA + NADH + H(+)</text>
        <dbReference type="Rhea" id="RHEA:22432"/>
        <dbReference type="ChEBI" id="CHEBI:15378"/>
        <dbReference type="ChEBI" id="CHEBI:57318"/>
        <dbReference type="ChEBI" id="CHEBI:57540"/>
        <dbReference type="ChEBI" id="CHEBI:57945"/>
        <dbReference type="ChEBI" id="CHEBI:90726"/>
        <dbReference type="EC" id="1.1.1.35"/>
    </reaction>
</comment>
<evidence type="ECO:0000256" key="7">
    <source>
        <dbReference type="ARBA" id="ARBA00023027"/>
    </source>
</evidence>
<dbReference type="GO" id="GO:0006635">
    <property type="term" value="P:fatty acid beta-oxidation"/>
    <property type="evidence" value="ECO:0007669"/>
    <property type="project" value="TreeGrafter"/>
</dbReference>
<dbReference type="GO" id="GO:0005759">
    <property type="term" value="C:mitochondrial matrix"/>
    <property type="evidence" value="ECO:0007669"/>
    <property type="project" value="UniProtKB-SubCell"/>
</dbReference>
<evidence type="ECO:0000256" key="12">
    <source>
        <dbReference type="PIRSR" id="PIRSR000105-3"/>
    </source>
</evidence>
<keyword evidence="16" id="KW-1185">Reference proteome</keyword>
<proteinExistence type="inferred from homology"/>
<dbReference type="PIRSF" id="PIRSF000105">
    <property type="entry name" value="HCDH"/>
    <property type="match status" value="1"/>
</dbReference>
<dbReference type="PANTHER" id="PTHR43561">
    <property type="match status" value="1"/>
</dbReference>
<evidence type="ECO:0000256" key="3">
    <source>
        <dbReference type="ARBA" id="ARBA00009463"/>
    </source>
</evidence>
<reference evidence="16" key="2">
    <citation type="journal article" date="2018" name="BMC Genomics">
        <title>Genomic insights into host adaptation between the wheat stripe rust pathogen (Puccinia striiformis f. sp. tritici) and the barley stripe rust pathogen (Puccinia striiformis f. sp. hordei).</title>
        <authorList>
            <person name="Xia C."/>
            <person name="Wang M."/>
            <person name="Yin C."/>
            <person name="Cornejo O.E."/>
            <person name="Hulbert S.H."/>
            <person name="Chen X."/>
        </authorList>
    </citation>
    <scope>NUCLEOTIDE SEQUENCE [LARGE SCALE GENOMIC DNA]</scope>
    <source>
        <strain evidence="16">93TX-2</strain>
    </source>
</reference>
<dbReference type="InterPro" id="IPR006176">
    <property type="entry name" value="3-OHacyl-CoA_DH_NAD-bd"/>
</dbReference>
<dbReference type="VEuPathDB" id="FungiDB:PSHT_09198"/>
<comment type="pathway">
    <text evidence="2">Lipid metabolism; fatty acid beta-oxidation.</text>
</comment>
<reference evidence="15 16" key="1">
    <citation type="submission" date="2017-12" db="EMBL/GenBank/DDBJ databases">
        <title>Gene loss provides genomic basis for host adaptation in cereal stripe rust fungi.</title>
        <authorList>
            <person name="Xia C."/>
        </authorList>
    </citation>
    <scope>NUCLEOTIDE SEQUENCE [LARGE SCALE GENOMIC DNA]</scope>
    <source>
        <strain evidence="15 16">93TX-2</strain>
    </source>
</reference>
<name>A0A2S4VII4_9BASI</name>
<comment type="similarity">
    <text evidence="3">Belongs to the 3-hydroxyacyl-CoA dehydrogenase family.</text>
</comment>
<dbReference type="InterPro" id="IPR006108">
    <property type="entry name" value="3HC_DH_C"/>
</dbReference>
<dbReference type="VEuPathDB" id="FungiDB:PSTT_06228"/>
<dbReference type="InterPro" id="IPR036291">
    <property type="entry name" value="NAD(P)-bd_dom_sf"/>
</dbReference>
<dbReference type="Pfam" id="PF02737">
    <property type="entry name" value="3HCDH_N"/>
    <property type="match status" value="1"/>
</dbReference>
<evidence type="ECO:0000256" key="9">
    <source>
        <dbReference type="ARBA" id="ARBA00023128"/>
    </source>
</evidence>
<dbReference type="GO" id="GO:0003857">
    <property type="term" value="F:(3S)-3-hydroxyacyl-CoA dehydrogenase (NAD+) activity"/>
    <property type="evidence" value="ECO:0007669"/>
    <property type="project" value="UniProtKB-EC"/>
</dbReference>
<keyword evidence="8" id="KW-0443">Lipid metabolism</keyword>
<dbReference type="Gene3D" id="1.10.1040.10">
    <property type="entry name" value="N-(1-d-carboxylethyl)-l-norvaline Dehydrogenase, domain 2"/>
    <property type="match status" value="1"/>
</dbReference>
<evidence type="ECO:0000256" key="1">
    <source>
        <dbReference type="ARBA" id="ARBA00004305"/>
    </source>
</evidence>
<dbReference type="Pfam" id="PF00725">
    <property type="entry name" value="3HCDH"/>
    <property type="match status" value="1"/>
</dbReference>
<keyword evidence="6" id="KW-0560">Oxidoreductase</keyword>
<feature type="binding site" evidence="12">
    <location>
        <position position="168"/>
    </location>
    <ligand>
        <name>CoA</name>
        <dbReference type="ChEBI" id="CHEBI:57287"/>
    </ligand>
</feature>
<dbReference type="AlphaFoldDB" id="A0A2S4VII4"/>
<feature type="site" description="Important for catalytic activity" evidence="11">
    <location>
        <position position="191"/>
    </location>
</feature>
<feature type="binding site" evidence="12">
    <location>
        <position position="95"/>
    </location>
    <ligand>
        <name>CoA</name>
        <dbReference type="ChEBI" id="CHEBI:57287"/>
    </ligand>
</feature>
<dbReference type="Gene3D" id="3.40.50.720">
    <property type="entry name" value="NAD(P)-binding Rossmann-like Domain"/>
    <property type="match status" value="1"/>
</dbReference>
<evidence type="ECO:0000256" key="8">
    <source>
        <dbReference type="ARBA" id="ARBA00023098"/>
    </source>
</evidence>
<evidence type="ECO:0000259" key="13">
    <source>
        <dbReference type="Pfam" id="PF00725"/>
    </source>
</evidence>
<feature type="domain" description="3-hydroxyacyl-CoA dehydrogenase NAD binding" evidence="14">
    <location>
        <begin position="45"/>
        <end position="234"/>
    </location>
</feature>
<dbReference type="SUPFAM" id="SSF51735">
    <property type="entry name" value="NAD(P)-binding Rossmann-fold domains"/>
    <property type="match status" value="1"/>
</dbReference>
<protein>
    <recommendedName>
        <fullName evidence="4">3-hydroxyacyl-CoA dehydrogenase</fullName>
        <ecNumber evidence="4">1.1.1.35</ecNumber>
    </recommendedName>
</protein>
<evidence type="ECO:0000256" key="5">
    <source>
        <dbReference type="ARBA" id="ARBA00022832"/>
    </source>
</evidence>
<evidence type="ECO:0000259" key="14">
    <source>
        <dbReference type="Pfam" id="PF02737"/>
    </source>
</evidence>
<comment type="caution">
    <text evidence="15">The sequence shown here is derived from an EMBL/GenBank/DDBJ whole genome shotgun (WGS) entry which is preliminary data.</text>
</comment>
<keyword evidence="5" id="KW-0276">Fatty acid metabolism</keyword>
<gene>
    <name evidence="15" type="ORF">PSHT_09198</name>
</gene>
<keyword evidence="9" id="KW-0496">Mitochondrion</keyword>
<dbReference type="InterPro" id="IPR013328">
    <property type="entry name" value="6PGD_dom2"/>
</dbReference>
<feature type="binding site" evidence="12">
    <location>
        <position position="88"/>
    </location>
    <ligand>
        <name>CoA</name>
        <dbReference type="ChEBI" id="CHEBI:57287"/>
    </ligand>
</feature>
<dbReference type="Proteomes" id="UP000238274">
    <property type="component" value="Unassembled WGS sequence"/>
</dbReference>
<dbReference type="InterPro" id="IPR022694">
    <property type="entry name" value="3-OHacyl-CoA_DH"/>
</dbReference>
<evidence type="ECO:0000313" key="15">
    <source>
        <dbReference type="EMBL" id="POW09295.1"/>
    </source>
</evidence>
<dbReference type="InterPro" id="IPR052242">
    <property type="entry name" value="Mito_3-hydroxyacyl-CoA_DH"/>
</dbReference>
<dbReference type="GO" id="GO:0070403">
    <property type="term" value="F:NAD+ binding"/>
    <property type="evidence" value="ECO:0007669"/>
    <property type="project" value="InterPro"/>
</dbReference>
<evidence type="ECO:0000256" key="10">
    <source>
        <dbReference type="ARBA" id="ARBA00049556"/>
    </source>
</evidence>
<sequence length="339" mass="37649">MLLVRARLASKSNHFRTIYSPFSSTPTHHVSTPSASASGDEVKHLTVIGAGLMGSGIAQVAAQAGISVTIHGMNQEMCQESESIINQSLKRIAKKKFQDQEPNKAQEFIESINHNLKFVTDLRDSIHRNKTNLIIEAIVEKIEIKQELFKTLDGLIDNPDTIFTSNTSSLKISEISQTVSTQRKKLFAGLHFFNPVPQMKLVEVIKTDHTSNETIQRLINFSKQLGKSPVTCTDTPGFIVNRLLVPYLLEAMRMIERGEATKEDIDTAMKLGAGHPMGPIELSDYVGLDTMKFISDGWRDTRVQSGEIDAALVKPVQSLDQLVKDGKLGRKSKQGFLKY</sequence>
<evidence type="ECO:0000313" key="16">
    <source>
        <dbReference type="Proteomes" id="UP000238274"/>
    </source>
</evidence>
<accession>A0A2S4VII4</accession>
<dbReference type="InterPro" id="IPR008927">
    <property type="entry name" value="6-PGluconate_DH-like_C_sf"/>
</dbReference>
<organism evidence="15 16">
    <name type="scientific">Puccinia striiformis</name>
    <dbReference type="NCBI Taxonomy" id="27350"/>
    <lineage>
        <taxon>Eukaryota</taxon>
        <taxon>Fungi</taxon>
        <taxon>Dikarya</taxon>
        <taxon>Basidiomycota</taxon>
        <taxon>Pucciniomycotina</taxon>
        <taxon>Pucciniomycetes</taxon>
        <taxon>Pucciniales</taxon>
        <taxon>Pucciniaceae</taxon>
        <taxon>Puccinia</taxon>
    </lineage>
</organism>
<feature type="domain" description="3-hydroxyacyl-CoA dehydrogenase C-terminal" evidence="13">
    <location>
        <begin position="237"/>
        <end position="339"/>
    </location>
</feature>
<reference evidence="16" key="3">
    <citation type="journal article" date="2018" name="Mol. Plant Microbe Interact.">
        <title>Genome sequence resources for the wheat stripe rust pathogen (Puccinia striiformis f. sp. tritici) and the barley stripe rust pathogen (Puccinia striiformis f. sp. hordei).</title>
        <authorList>
            <person name="Xia C."/>
            <person name="Wang M."/>
            <person name="Yin C."/>
            <person name="Cornejo O.E."/>
            <person name="Hulbert S.H."/>
            <person name="Chen X."/>
        </authorList>
    </citation>
    <scope>NUCLEOTIDE SEQUENCE [LARGE SCALE GENOMIC DNA]</scope>
    <source>
        <strain evidence="16">93TX-2</strain>
    </source>
</reference>
<evidence type="ECO:0000256" key="4">
    <source>
        <dbReference type="ARBA" id="ARBA00013000"/>
    </source>
</evidence>
<evidence type="ECO:0000256" key="11">
    <source>
        <dbReference type="PIRSR" id="PIRSR000105-1"/>
    </source>
</evidence>
<evidence type="ECO:0000256" key="2">
    <source>
        <dbReference type="ARBA" id="ARBA00005005"/>
    </source>
</evidence>
<dbReference type="EMBL" id="PKSM01000129">
    <property type="protein sequence ID" value="POW09295.1"/>
    <property type="molecule type" value="Genomic_DNA"/>
</dbReference>
<keyword evidence="7" id="KW-0520">NAD</keyword>